<name>A0A7G2CGU1_9TRYP</name>
<organism evidence="2 3">
    <name type="scientific">Angomonas deanei</name>
    <dbReference type="NCBI Taxonomy" id="59799"/>
    <lineage>
        <taxon>Eukaryota</taxon>
        <taxon>Discoba</taxon>
        <taxon>Euglenozoa</taxon>
        <taxon>Kinetoplastea</taxon>
        <taxon>Metakinetoplastina</taxon>
        <taxon>Trypanosomatida</taxon>
        <taxon>Trypanosomatidae</taxon>
        <taxon>Strigomonadinae</taxon>
        <taxon>Angomonas</taxon>
    </lineage>
</organism>
<keyword evidence="3" id="KW-1185">Reference proteome</keyword>
<dbReference type="AlphaFoldDB" id="A0A7G2CGU1"/>
<feature type="coiled-coil region" evidence="1">
    <location>
        <begin position="12"/>
        <end position="120"/>
    </location>
</feature>
<evidence type="ECO:0000313" key="2">
    <source>
        <dbReference type="EMBL" id="CAD2218719.1"/>
    </source>
</evidence>
<protein>
    <submittedName>
        <fullName evidence="2">Uncharacterized protein</fullName>
    </submittedName>
</protein>
<accession>A0A7G2CGU1</accession>
<keyword evidence="1" id="KW-0175">Coiled coil</keyword>
<dbReference type="VEuPathDB" id="TriTrypDB:ADEAN_000621000"/>
<dbReference type="Proteomes" id="UP000515908">
    <property type="component" value="Chromosome 12"/>
</dbReference>
<evidence type="ECO:0000256" key="1">
    <source>
        <dbReference type="SAM" id="Coils"/>
    </source>
</evidence>
<evidence type="ECO:0000313" key="3">
    <source>
        <dbReference type="Proteomes" id="UP000515908"/>
    </source>
</evidence>
<dbReference type="EMBL" id="LR877156">
    <property type="protein sequence ID" value="CAD2218719.1"/>
    <property type="molecule type" value="Genomic_DNA"/>
</dbReference>
<gene>
    <name evidence="2" type="ORF">ADEAN_000621000</name>
</gene>
<reference evidence="2 3" key="1">
    <citation type="submission" date="2020-08" db="EMBL/GenBank/DDBJ databases">
        <authorList>
            <person name="Newling K."/>
            <person name="Davey J."/>
            <person name="Forrester S."/>
        </authorList>
    </citation>
    <scope>NUCLEOTIDE SEQUENCE [LARGE SCALE GENOMIC DNA]</scope>
    <source>
        <strain evidence="3">Crithidia deanei Carvalho (ATCC PRA-265)</strain>
    </source>
</reference>
<proteinExistence type="predicted"/>
<sequence length="296" mass="33583">MEEEYKQTVLVMEDQQVRIMKLEMDCAMLTEQVEEMQHALHQTSKAAGDDVRVARQRMNTRQEEAESLMCENQMLQNKLQKLQHEKESSDWMAQELEDRLRECRRQAHDYKRQLAEMQTLRTFSQEVASTPSIEKQDGYLSVILDAVEDVLQSQVRWARHASASQPTLRNIWESATAHHDYLVLPSMTPRVSTDHPTVNDILAHISGIKHVAASFATEALGRTSEDTVPAVSPIHTTGGDTPSTYHTTPSYAPPVRATYTLGTHRSDGVTVGLNHSYDVERSRINKIRSETSIQLS</sequence>